<gene>
    <name evidence="1" type="ORF">NEIFLAOT_01816</name>
</gene>
<sequence>RKLPYLKQFAGFYFKVDFDFKFTFGDPSGTFATWQGLAQKTAPTLANSVFGFASVKGYPKRFIKTIKPSLQIFSDFLPLTCI</sequence>
<dbReference type="AlphaFoldDB" id="C0EPC6"/>
<feature type="non-terminal residue" evidence="1">
    <location>
        <position position="1"/>
    </location>
</feature>
<dbReference type="Proteomes" id="UP000004457">
    <property type="component" value="Unassembled WGS sequence"/>
</dbReference>
<name>C0EPC6_NEIFL</name>
<evidence type="ECO:0000313" key="2">
    <source>
        <dbReference type="Proteomes" id="UP000004457"/>
    </source>
</evidence>
<accession>C0EPC6</accession>
<keyword evidence="2" id="KW-1185">Reference proteome</keyword>
<comment type="caution">
    <text evidence="1">The sequence shown here is derived from an EMBL/GenBank/DDBJ whole genome shotgun (WGS) entry which is preliminary data.</text>
</comment>
<dbReference type="EMBL" id="ACEN01000083">
    <property type="protein sequence ID" value="EEG33114.1"/>
    <property type="molecule type" value="Genomic_DNA"/>
</dbReference>
<reference evidence="1 2" key="1">
    <citation type="submission" date="2009-01" db="EMBL/GenBank/DDBJ databases">
        <authorList>
            <person name="Fulton L."/>
            <person name="Clifton S."/>
            <person name="Chinwalla A.T."/>
            <person name="Mitreva M."/>
            <person name="Sodergren E."/>
            <person name="Weinstock G."/>
            <person name="Clifton S."/>
            <person name="Dooling D.J."/>
            <person name="Fulton B."/>
            <person name="Minx P."/>
            <person name="Pepin K.H."/>
            <person name="Johnson M."/>
            <person name="Bhonagiri V."/>
            <person name="Nash W.E."/>
            <person name="Mardis E.R."/>
            <person name="Wilson R.K."/>
        </authorList>
    </citation>
    <scope>NUCLEOTIDE SEQUENCE [LARGE SCALE GENOMIC DNA]</scope>
    <source>
        <strain evidence="1 2">NRL30031/H210</strain>
    </source>
</reference>
<protein>
    <submittedName>
        <fullName evidence="1">Uncharacterized protein</fullName>
    </submittedName>
</protein>
<proteinExistence type="predicted"/>
<evidence type="ECO:0000313" key="1">
    <source>
        <dbReference type="EMBL" id="EEG33114.1"/>
    </source>
</evidence>
<organism evidence="1 2">
    <name type="scientific">Neisseria flavescens NRL30031/H210</name>
    <dbReference type="NCBI Taxonomy" id="546264"/>
    <lineage>
        <taxon>Bacteria</taxon>
        <taxon>Pseudomonadati</taxon>
        <taxon>Pseudomonadota</taxon>
        <taxon>Betaproteobacteria</taxon>
        <taxon>Neisseriales</taxon>
        <taxon>Neisseriaceae</taxon>
        <taxon>Neisseria</taxon>
    </lineage>
</organism>